<dbReference type="EMBL" id="BART01009557">
    <property type="protein sequence ID" value="GAG77944.1"/>
    <property type="molecule type" value="Genomic_DNA"/>
</dbReference>
<sequence length="33" mass="3775">MTGTRQTYWDLVDAELAKLPEEGPLARGEVEIW</sequence>
<gene>
    <name evidence="1" type="ORF">S01H4_21142</name>
</gene>
<comment type="caution">
    <text evidence="1">The sequence shown here is derived from an EMBL/GenBank/DDBJ whole genome shotgun (WGS) entry which is preliminary data.</text>
</comment>
<proteinExistence type="predicted"/>
<protein>
    <submittedName>
        <fullName evidence="1">Uncharacterized protein</fullName>
    </submittedName>
</protein>
<dbReference type="AlphaFoldDB" id="X1A8G6"/>
<feature type="non-terminal residue" evidence="1">
    <location>
        <position position="33"/>
    </location>
</feature>
<name>X1A8G6_9ZZZZ</name>
<reference evidence="1" key="1">
    <citation type="journal article" date="2014" name="Front. Microbiol.">
        <title>High frequency of phylogenetically diverse reductive dehalogenase-homologous genes in deep subseafloor sedimentary metagenomes.</title>
        <authorList>
            <person name="Kawai M."/>
            <person name="Futagami T."/>
            <person name="Toyoda A."/>
            <person name="Takaki Y."/>
            <person name="Nishi S."/>
            <person name="Hori S."/>
            <person name="Arai W."/>
            <person name="Tsubouchi T."/>
            <person name="Morono Y."/>
            <person name="Uchiyama I."/>
            <person name="Ito T."/>
            <person name="Fujiyama A."/>
            <person name="Inagaki F."/>
            <person name="Takami H."/>
        </authorList>
    </citation>
    <scope>NUCLEOTIDE SEQUENCE</scope>
    <source>
        <strain evidence="1">Expedition CK06-06</strain>
    </source>
</reference>
<evidence type="ECO:0000313" key="1">
    <source>
        <dbReference type="EMBL" id="GAG77944.1"/>
    </source>
</evidence>
<accession>X1A8G6</accession>
<organism evidence="1">
    <name type="scientific">marine sediment metagenome</name>
    <dbReference type="NCBI Taxonomy" id="412755"/>
    <lineage>
        <taxon>unclassified sequences</taxon>
        <taxon>metagenomes</taxon>
        <taxon>ecological metagenomes</taxon>
    </lineage>
</organism>